<evidence type="ECO:0000313" key="2">
    <source>
        <dbReference type="Proteomes" id="UP001465976"/>
    </source>
</evidence>
<protein>
    <submittedName>
        <fullName evidence="1">Uncharacterized protein</fullName>
    </submittedName>
</protein>
<organism evidence="1 2">
    <name type="scientific">Marasmius crinis-equi</name>
    <dbReference type="NCBI Taxonomy" id="585013"/>
    <lineage>
        <taxon>Eukaryota</taxon>
        <taxon>Fungi</taxon>
        <taxon>Dikarya</taxon>
        <taxon>Basidiomycota</taxon>
        <taxon>Agaricomycotina</taxon>
        <taxon>Agaricomycetes</taxon>
        <taxon>Agaricomycetidae</taxon>
        <taxon>Agaricales</taxon>
        <taxon>Marasmiineae</taxon>
        <taxon>Marasmiaceae</taxon>
        <taxon>Marasmius</taxon>
    </lineage>
</organism>
<name>A0ABR3F7G2_9AGAR</name>
<sequence length="82" mass="9397">MNTLVRDTMRETLSIKQNYMAFAQPGVSDKHLRLFNADPETDSPKVWNSFIDKNKLTTKGLVQLLWDMQLKDTLVALVKDTA</sequence>
<dbReference type="EMBL" id="JBAHYK010000809">
    <property type="protein sequence ID" value="KAL0571175.1"/>
    <property type="molecule type" value="Genomic_DNA"/>
</dbReference>
<keyword evidence="2" id="KW-1185">Reference proteome</keyword>
<accession>A0ABR3F7G2</accession>
<proteinExistence type="predicted"/>
<comment type="caution">
    <text evidence="1">The sequence shown here is derived from an EMBL/GenBank/DDBJ whole genome shotgun (WGS) entry which is preliminary data.</text>
</comment>
<reference evidence="1 2" key="1">
    <citation type="submission" date="2024-02" db="EMBL/GenBank/DDBJ databases">
        <title>A draft genome for the cacao thread blight pathogen Marasmius crinis-equi.</title>
        <authorList>
            <person name="Cohen S.P."/>
            <person name="Baruah I.K."/>
            <person name="Amoako-Attah I."/>
            <person name="Bukari Y."/>
            <person name="Meinhardt L.W."/>
            <person name="Bailey B.A."/>
        </authorList>
    </citation>
    <scope>NUCLEOTIDE SEQUENCE [LARGE SCALE GENOMIC DNA]</scope>
    <source>
        <strain evidence="1 2">GH-76</strain>
    </source>
</reference>
<dbReference type="Proteomes" id="UP001465976">
    <property type="component" value="Unassembled WGS sequence"/>
</dbReference>
<evidence type="ECO:0000313" key="1">
    <source>
        <dbReference type="EMBL" id="KAL0571175.1"/>
    </source>
</evidence>
<gene>
    <name evidence="1" type="ORF">V5O48_010782</name>
</gene>